<sequence length="43" mass="5051">MKFAIHVPFSISFWEPLHGIPVLNIYNISQNTWLMIGVRPFHV</sequence>
<evidence type="ECO:0000313" key="2">
    <source>
        <dbReference type="Proteomes" id="UP000018951"/>
    </source>
</evidence>
<protein>
    <submittedName>
        <fullName evidence="1">Uncharacterized protein</fullName>
    </submittedName>
</protein>
<dbReference type="Proteomes" id="UP000018951">
    <property type="component" value="Unassembled WGS sequence"/>
</dbReference>
<reference evidence="1 2" key="1">
    <citation type="journal article" date="2013" name="PLoS ONE">
        <title>Bacterial endosymbiosis in a chordate host: long-term co-evolution and conservation of secondary metabolism.</title>
        <authorList>
            <person name="Kwan J.C."/>
            <person name="Schmidt E.W."/>
        </authorList>
    </citation>
    <scope>NUCLEOTIDE SEQUENCE [LARGE SCALE GENOMIC DNA]</scope>
    <source>
        <strain evidence="2">L6</strain>
    </source>
</reference>
<proteinExistence type="predicted"/>
<gene>
    <name evidence="1" type="ORF">P857_621</name>
</gene>
<accession>W2UZ38</accession>
<evidence type="ECO:0000313" key="1">
    <source>
        <dbReference type="EMBL" id="ETO91135.1"/>
    </source>
</evidence>
<name>W2UZ38_9RICK</name>
<organism evidence="1 2">
    <name type="scientific">Candidatus Xenolissoclinum pacificiensis L6</name>
    <dbReference type="NCBI Taxonomy" id="1401685"/>
    <lineage>
        <taxon>Bacteria</taxon>
        <taxon>Pseudomonadati</taxon>
        <taxon>Pseudomonadota</taxon>
        <taxon>Alphaproteobacteria</taxon>
        <taxon>Rickettsiales</taxon>
        <taxon>Anaplasmataceae</taxon>
        <taxon>Candidatus Xenolissoclinum</taxon>
    </lineage>
</organism>
<dbReference type="AlphaFoldDB" id="W2UZ38"/>
<keyword evidence="2" id="KW-1185">Reference proteome</keyword>
<comment type="caution">
    <text evidence="1">The sequence shown here is derived from an EMBL/GenBank/DDBJ whole genome shotgun (WGS) entry which is preliminary data.</text>
</comment>
<dbReference type="EMBL" id="AXCJ01000008">
    <property type="protein sequence ID" value="ETO91135.1"/>
    <property type="molecule type" value="Genomic_DNA"/>
</dbReference>